<evidence type="ECO:0000256" key="1">
    <source>
        <dbReference type="SAM" id="SignalP"/>
    </source>
</evidence>
<feature type="chain" id="PRO_5011634329" evidence="1">
    <location>
        <begin position="41"/>
        <end position="431"/>
    </location>
</feature>
<dbReference type="EMBL" id="FOCP01000006">
    <property type="protein sequence ID" value="SEN02892.1"/>
    <property type="molecule type" value="Genomic_DNA"/>
</dbReference>
<sequence length="431" mass="47889">MNQNFKIREDYALVTQTKMRMKELTLAVCGAFLVSSLAHADTSTTSTTKPYGHQSYADLVDEIAGDEDVGLVESLTGYKYNESSFMQALGVKFGGWTEIGFAGNTGTSKSSHGNGPVTFNDGPNEFKLHQVYGYIEREVDTTSKSISFGFRADLLYGTDARFTTASNFDTNILNDTNQRKLAFPQAYVNVFLPVGNGLTATMGHFYTLIGYEVVPAAGNFFFSHAYTMQYGEPFTHSGGYLTYQLTDNITLRGGAVTGWDAHFNQPVNFLGSVAYATDDERTSLTASLITGSVETGSPHDDHNRTMYSIVLEHDITDRLHYVLQHDLGVESGTSTNSSAEWYGVNQYLFYDIMHNLAAGLRMEWFRDDDGTRVNSFAENYIGVTGGLNYTPIAGFTIRPEVRYDRTTENNAFDNFRDNDQIMLSVSGIFRF</sequence>
<organism evidence="2 3">
    <name type="scientific">Nitrosomonas marina</name>
    <dbReference type="NCBI Taxonomy" id="917"/>
    <lineage>
        <taxon>Bacteria</taxon>
        <taxon>Pseudomonadati</taxon>
        <taxon>Pseudomonadota</taxon>
        <taxon>Betaproteobacteria</taxon>
        <taxon>Nitrosomonadales</taxon>
        <taxon>Nitrosomonadaceae</taxon>
        <taxon>Nitrosomonas</taxon>
    </lineage>
</organism>
<reference evidence="2 3" key="1">
    <citation type="submission" date="2016-10" db="EMBL/GenBank/DDBJ databases">
        <authorList>
            <person name="de Groot N.N."/>
        </authorList>
    </citation>
    <scope>NUCLEOTIDE SEQUENCE [LARGE SCALE GENOMIC DNA]</scope>
    <source>
        <strain evidence="2 3">Nm22</strain>
    </source>
</reference>
<dbReference type="Proteomes" id="UP000199459">
    <property type="component" value="Unassembled WGS sequence"/>
</dbReference>
<evidence type="ECO:0000313" key="2">
    <source>
        <dbReference type="EMBL" id="SEN02892.1"/>
    </source>
</evidence>
<keyword evidence="1" id="KW-0732">Signal</keyword>
<dbReference type="AlphaFoldDB" id="A0A1H8D6S9"/>
<evidence type="ECO:0000313" key="3">
    <source>
        <dbReference type="Proteomes" id="UP000199459"/>
    </source>
</evidence>
<feature type="signal peptide" evidence="1">
    <location>
        <begin position="1"/>
        <end position="40"/>
    </location>
</feature>
<proteinExistence type="predicted"/>
<dbReference type="InterPro" id="IPR011486">
    <property type="entry name" value="BBP2"/>
</dbReference>
<name>A0A1H8D6S9_9PROT</name>
<dbReference type="STRING" id="917.SAMN05216326_10625"/>
<accession>A0A1H8D6S9</accession>
<protein>
    <submittedName>
        <fullName evidence="2">Putative beta-barrel porin-2, OmpL-like. bbp2</fullName>
    </submittedName>
</protein>
<dbReference type="Pfam" id="PF07642">
    <property type="entry name" value="BBP2"/>
    <property type="match status" value="1"/>
</dbReference>
<gene>
    <name evidence="2" type="ORF">SAMN05216325_10677</name>
</gene>